<dbReference type="OrthoDB" id="6736547at2759"/>
<dbReference type="AlphaFoldDB" id="A0A9P0LHG7"/>
<accession>A0A9P0LHG7</accession>
<sequence>MAICDANCEFIMCDFGVNGRISDGGVIAYTQFYKKLKSGSLRLPQPSNPQNSQRELPFVFIGDEAFALRTDFLKPYSRRDLDHDRKIFNYRLSRGRSKIENSFGILSARFQVFQTAIRLHLESIDKVVMACCVLHNFLRRKCGKSYTPPECFDQEKIMDGTVQVGQIQIFSLVCMVAMVETLPEKQIKCDNYLLSTLIKKVLFLGKNE</sequence>
<dbReference type="EMBL" id="CAKOFQ010007165">
    <property type="protein sequence ID" value="CAH1993154.1"/>
    <property type="molecule type" value="Genomic_DNA"/>
</dbReference>
<evidence type="ECO:0000259" key="3">
    <source>
        <dbReference type="Pfam" id="PF13359"/>
    </source>
</evidence>
<comment type="caution">
    <text evidence="4">The sequence shown here is derived from an EMBL/GenBank/DDBJ whole genome shotgun (WGS) entry which is preliminary data.</text>
</comment>
<dbReference type="GO" id="GO:0046872">
    <property type="term" value="F:metal ion binding"/>
    <property type="evidence" value="ECO:0007669"/>
    <property type="project" value="UniProtKB-KW"/>
</dbReference>
<comment type="cofactor">
    <cofactor evidence="1">
        <name>a divalent metal cation</name>
        <dbReference type="ChEBI" id="CHEBI:60240"/>
    </cofactor>
</comment>
<evidence type="ECO:0000313" key="4">
    <source>
        <dbReference type="EMBL" id="CAH1993154.1"/>
    </source>
</evidence>
<name>A0A9P0LHG7_ACAOB</name>
<evidence type="ECO:0000313" key="5">
    <source>
        <dbReference type="Proteomes" id="UP001152888"/>
    </source>
</evidence>
<reference evidence="4" key="1">
    <citation type="submission" date="2022-03" db="EMBL/GenBank/DDBJ databases">
        <authorList>
            <person name="Sayadi A."/>
        </authorList>
    </citation>
    <scope>NUCLEOTIDE SEQUENCE</scope>
</reference>
<gene>
    <name evidence="4" type="ORF">ACAOBT_LOCUS21338</name>
</gene>
<protein>
    <recommendedName>
        <fullName evidence="3">DDE Tnp4 domain-containing protein</fullName>
    </recommendedName>
</protein>
<organism evidence="4 5">
    <name type="scientific">Acanthoscelides obtectus</name>
    <name type="common">Bean weevil</name>
    <name type="synonym">Bruchus obtectus</name>
    <dbReference type="NCBI Taxonomy" id="200917"/>
    <lineage>
        <taxon>Eukaryota</taxon>
        <taxon>Metazoa</taxon>
        <taxon>Ecdysozoa</taxon>
        <taxon>Arthropoda</taxon>
        <taxon>Hexapoda</taxon>
        <taxon>Insecta</taxon>
        <taxon>Pterygota</taxon>
        <taxon>Neoptera</taxon>
        <taxon>Endopterygota</taxon>
        <taxon>Coleoptera</taxon>
        <taxon>Polyphaga</taxon>
        <taxon>Cucujiformia</taxon>
        <taxon>Chrysomeloidea</taxon>
        <taxon>Chrysomelidae</taxon>
        <taxon>Bruchinae</taxon>
        <taxon>Bruchini</taxon>
        <taxon>Acanthoscelides</taxon>
    </lineage>
</organism>
<keyword evidence="5" id="KW-1185">Reference proteome</keyword>
<dbReference type="Pfam" id="PF13359">
    <property type="entry name" value="DDE_Tnp_4"/>
    <property type="match status" value="1"/>
</dbReference>
<dbReference type="InterPro" id="IPR027806">
    <property type="entry name" value="HARBI1_dom"/>
</dbReference>
<proteinExistence type="predicted"/>
<keyword evidence="2" id="KW-0479">Metal-binding</keyword>
<feature type="domain" description="DDE Tnp4" evidence="3">
    <location>
        <begin position="2"/>
        <end position="136"/>
    </location>
</feature>
<evidence type="ECO:0000256" key="2">
    <source>
        <dbReference type="ARBA" id="ARBA00022723"/>
    </source>
</evidence>
<evidence type="ECO:0000256" key="1">
    <source>
        <dbReference type="ARBA" id="ARBA00001968"/>
    </source>
</evidence>
<dbReference type="Proteomes" id="UP001152888">
    <property type="component" value="Unassembled WGS sequence"/>
</dbReference>